<evidence type="ECO:0000313" key="6">
    <source>
        <dbReference type="EMBL" id="REF29338.1"/>
    </source>
</evidence>
<dbReference type="EC" id="3.1.1.-" evidence="3"/>
<evidence type="ECO:0000256" key="2">
    <source>
        <dbReference type="ARBA" id="ARBA00022801"/>
    </source>
</evidence>
<dbReference type="EMBL" id="QTUA01000001">
    <property type="protein sequence ID" value="REF29338.1"/>
    <property type="molecule type" value="Genomic_DNA"/>
</dbReference>
<evidence type="ECO:0000256" key="4">
    <source>
        <dbReference type="SAM" id="MobiDB-lite"/>
    </source>
</evidence>
<dbReference type="GO" id="GO:0016787">
    <property type="term" value="F:hydrolase activity"/>
    <property type="evidence" value="ECO:0007669"/>
    <property type="project" value="UniProtKB-KW"/>
</dbReference>
<dbReference type="OrthoDB" id="3199405at2"/>
<dbReference type="Pfam" id="PF00135">
    <property type="entry name" value="COesterase"/>
    <property type="match status" value="1"/>
</dbReference>
<feature type="region of interest" description="Disordered" evidence="4">
    <location>
        <begin position="470"/>
        <end position="506"/>
    </location>
</feature>
<organism evidence="6 7">
    <name type="scientific">Calidifontibacter indicus</name>
    <dbReference type="NCBI Taxonomy" id="419650"/>
    <lineage>
        <taxon>Bacteria</taxon>
        <taxon>Bacillati</taxon>
        <taxon>Actinomycetota</taxon>
        <taxon>Actinomycetes</taxon>
        <taxon>Micrococcales</taxon>
        <taxon>Dermacoccaceae</taxon>
        <taxon>Calidifontibacter</taxon>
    </lineage>
</organism>
<keyword evidence="2 3" id="KW-0378">Hydrolase</keyword>
<dbReference type="Gene3D" id="3.40.50.1820">
    <property type="entry name" value="alpha/beta hydrolase"/>
    <property type="match status" value="1"/>
</dbReference>
<feature type="domain" description="Carboxylesterase type B" evidence="5">
    <location>
        <begin position="3"/>
        <end position="460"/>
    </location>
</feature>
<keyword evidence="7" id="KW-1185">Reference proteome</keyword>
<feature type="compositionally biased region" description="Basic and acidic residues" evidence="4">
    <location>
        <begin position="483"/>
        <end position="493"/>
    </location>
</feature>
<evidence type="ECO:0000259" key="5">
    <source>
        <dbReference type="Pfam" id="PF00135"/>
    </source>
</evidence>
<name>A0A3D9UIS0_9MICO</name>
<dbReference type="InterPro" id="IPR002018">
    <property type="entry name" value="CarbesteraseB"/>
</dbReference>
<feature type="compositionally biased region" description="Pro residues" evidence="4">
    <location>
        <begin position="497"/>
        <end position="506"/>
    </location>
</feature>
<dbReference type="InterPro" id="IPR029058">
    <property type="entry name" value="AB_hydrolase_fold"/>
</dbReference>
<evidence type="ECO:0000313" key="7">
    <source>
        <dbReference type="Proteomes" id="UP000256253"/>
    </source>
</evidence>
<comment type="similarity">
    <text evidence="1 3">Belongs to the type-B carboxylesterase/lipase family.</text>
</comment>
<proteinExistence type="inferred from homology"/>
<gene>
    <name evidence="6" type="ORF">DFJ65_0273</name>
</gene>
<dbReference type="InterPro" id="IPR050309">
    <property type="entry name" value="Type-B_Carboxylest/Lipase"/>
</dbReference>
<evidence type="ECO:0000256" key="3">
    <source>
        <dbReference type="RuleBase" id="RU361235"/>
    </source>
</evidence>
<dbReference type="InterPro" id="IPR019826">
    <property type="entry name" value="Carboxylesterase_B_AS"/>
</dbReference>
<accession>A0A3D9UIS0</accession>
<dbReference type="PROSITE" id="PS00122">
    <property type="entry name" value="CARBOXYLESTERASE_B_1"/>
    <property type="match status" value="1"/>
</dbReference>
<dbReference type="PANTHER" id="PTHR11559">
    <property type="entry name" value="CARBOXYLESTERASE"/>
    <property type="match status" value="1"/>
</dbReference>
<protein>
    <recommendedName>
        <fullName evidence="3">Carboxylic ester hydrolase</fullName>
        <ecNumber evidence="3">3.1.1.-</ecNumber>
    </recommendedName>
</protein>
<dbReference type="AlphaFoldDB" id="A0A3D9UIS0"/>
<dbReference type="SUPFAM" id="SSF53474">
    <property type="entry name" value="alpha/beta-Hydrolases"/>
    <property type="match status" value="1"/>
</dbReference>
<comment type="caution">
    <text evidence="6">The sequence shown here is derived from an EMBL/GenBank/DDBJ whole genome shotgun (WGS) entry which is preliminary data.</text>
</comment>
<evidence type="ECO:0000256" key="1">
    <source>
        <dbReference type="ARBA" id="ARBA00005964"/>
    </source>
</evidence>
<dbReference type="Proteomes" id="UP000256253">
    <property type="component" value="Unassembled WGS sequence"/>
</dbReference>
<dbReference type="RefSeq" id="WP_115921464.1">
    <property type="nucleotide sequence ID" value="NZ_QTUA01000001.1"/>
</dbReference>
<sequence length="506" mass="52334">MSAPEVRTSAGLVRGITTSNGTAAFLGIPYAEPATGTARFAEPKPRAAWDDVLDASAHGPTSLQGPYPPPMDALLPSSVSPGDDYLNLSVWTLDPAASGLPVIVWIHGGAFVRGANSVPTYDGAAFARDGVVLVGINYRLGVPGFPVLPDAATNLALRDQLLALRWVQVNVAAFGGDPANVTIMGESAGGMSVATLMAMPAAKGLFKQAIIESGGGVSAGLPDELGSITRAVAEKLGVDATAEGLGAVSADDLLAAQNAVSLDLVLDPRPERWGASTIRGGFGIMPVFPAVDGDLLPGVPEALIADGASSDVPLLTGTTRQEFNLWAIGLNMAAAVTDDNLAESLGRYGIPPQIVDGYVARRPGKSAGEVFSDVITDLLFREPTLRIAQARTGSAPTFVYEFHWASPTQGIGACHALELPFVFDTLGDASSVLAGPTAPQEIATAMHAAWVAFAKSGDPGWAAYNTDTRTTRRFATDGPETVDDPRGDDHRAWAEAPPAPPQNPAT</sequence>
<reference evidence="6 7" key="1">
    <citation type="submission" date="2018-08" db="EMBL/GenBank/DDBJ databases">
        <title>Sequencing the genomes of 1000 actinobacteria strains.</title>
        <authorList>
            <person name="Klenk H.-P."/>
        </authorList>
    </citation>
    <scope>NUCLEOTIDE SEQUENCE [LARGE SCALE GENOMIC DNA]</scope>
    <source>
        <strain evidence="6 7">DSM 22967</strain>
    </source>
</reference>